<feature type="compositionally biased region" description="Low complexity" evidence="1">
    <location>
        <begin position="274"/>
        <end position="291"/>
    </location>
</feature>
<protein>
    <submittedName>
        <fullName evidence="2">Uncharacterized protein</fullName>
    </submittedName>
</protein>
<feature type="compositionally biased region" description="Low complexity" evidence="1">
    <location>
        <begin position="194"/>
        <end position="214"/>
    </location>
</feature>
<feature type="region of interest" description="Disordered" evidence="1">
    <location>
        <begin position="274"/>
        <end position="325"/>
    </location>
</feature>
<reference evidence="2" key="1">
    <citation type="submission" date="2014-06" db="EMBL/GenBank/DDBJ databases">
        <authorList>
            <person name="Ju J."/>
            <person name="Zhang J."/>
        </authorList>
    </citation>
    <scope>NUCLEOTIDE SEQUENCE</scope>
    <source>
        <strain evidence="2">SscI8</strain>
    </source>
</reference>
<feature type="compositionally biased region" description="Low complexity" evidence="1">
    <location>
        <begin position="132"/>
        <end position="147"/>
    </location>
</feature>
<feature type="compositionally biased region" description="Low complexity" evidence="1">
    <location>
        <begin position="1"/>
        <end position="19"/>
    </location>
</feature>
<feature type="compositionally biased region" description="Basic and acidic residues" evidence="1">
    <location>
        <begin position="394"/>
        <end position="406"/>
    </location>
</feature>
<name>A0A127ZH11_9BASI</name>
<feature type="region of interest" description="Disordered" evidence="1">
    <location>
        <begin position="123"/>
        <end position="247"/>
    </location>
</feature>
<dbReference type="OrthoDB" id="3355573at2759"/>
<evidence type="ECO:0000313" key="2">
    <source>
        <dbReference type="EMBL" id="CDU25325.1"/>
    </source>
</evidence>
<feature type="compositionally biased region" description="Polar residues" evidence="1">
    <location>
        <begin position="342"/>
        <end position="353"/>
    </location>
</feature>
<dbReference type="EMBL" id="LK056684">
    <property type="protein sequence ID" value="CDU25325.1"/>
    <property type="molecule type" value="Genomic_DNA"/>
</dbReference>
<proteinExistence type="predicted"/>
<organism evidence="2">
    <name type="scientific">Sporisorium scitamineum</name>
    <dbReference type="NCBI Taxonomy" id="49012"/>
    <lineage>
        <taxon>Eukaryota</taxon>
        <taxon>Fungi</taxon>
        <taxon>Dikarya</taxon>
        <taxon>Basidiomycota</taxon>
        <taxon>Ustilaginomycotina</taxon>
        <taxon>Ustilaginomycetes</taxon>
        <taxon>Ustilaginales</taxon>
        <taxon>Ustilaginaceae</taxon>
        <taxon>Sporisorium</taxon>
    </lineage>
</organism>
<feature type="region of interest" description="Disordered" evidence="1">
    <location>
        <begin position="1"/>
        <end position="22"/>
    </location>
</feature>
<feature type="region of interest" description="Disordered" evidence="1">
    <location>
        <begin position="342"/>
        <end position="406"/>
    </location>
</feature>
<feature type="compositionally biased region" description="Polar residues" evidence="1">
    <location>
        <begin position="378"/>
        <end position="389"/>
    </location>
</feature>
<sequence length="428" mass="46485">MASAAAAAMPQHPAGPGMAKSKPALTIDATNLQKPATTPSFVVPTILITPPDAPPNYSSIIPEQQYEKSVLFVPVKTEELGWDEHGLYWNGTYAYPIHQIYDKEGQPIGRRRKGPQGYRFEEYYHNKKPRRSPQASSSTSLLTPTAAEDTVEEASVRLDEPAPARIETPAKSVITEEVAMEEDELPSPTSPTLSVASDTTETEDSSSVCDDSSSLWSRNDAEWDDTESRCTSPGTMSPPHMDVDSPTELQAETLSKKLSDLPADKVSKTSWLSLGTLPSSSSSSSSRSQSLPTARSTRGKPALDISQKHRASSSLVVDASDSRRHSTPSAYASIISDLTTSPFASSTAPNRASTLPRAPSRSAYTQSRSSLLRPPPQYTSYMRSQSKSGVNGRESTRRTYDDSSRFEPDFAAGWTFENPTSAPLSNHY</sequence>
<accession>A0A127ZH11</accession>
<gene>
    <name evidence="2" type="ORF">SPSC_05159</name>
</gene>
<dbReference type="AlphaFoldDB" id="A0A127ZH11"/>
<evidence type="ECO:0000256" key="1">
    <source>
        <dbReference type="SAM" id="MobiDB-lite"/>
    </source>
</evidence>